<keyword evidence="2" id="KW-1133">Transmembrane helix</keyword>
<dbReference type="PANTHER" id="PTHR23512">
    <property type="entry name" value="MAJOR FACILITATOR SUPERFAMILY DOMAIN-CONTAINING PROTEIN 1"/>
    <property type="match status" value="1"/>
</dbReference>
<evidence type="ECO:0000313" key="4">
    <source>
        <dbReference type="Proteomes" id="UP001430848"/>
    </source>
</evidence>
<feature type="transmembrane region" description="Helical" evidence="2">
    <location>
        <begin position="421"/>
        <end position="446"/>
    </location>
</feature>
<feature type="region of interest" description="Disordered" evidence="1">
    <location>
        <begin position="1"/>
        <end position="51"/>
    </location>
</feature>
<feature type="transmembrane region" description="Helical" evidence="2">
    <location>
        <begin position="125"/>
        <end position="147"/>
    </location>
</feature>
<name>A0ABR1NV11_DIAER</name>
<feature type="transmembrane region" description="Helical" evidence="2">
    <location>
        <begin position="221"/>
        <end position="243"/>
    </location>
</feature>
<feature type="transmembrane region" description="Helical" evidence="2">
    <location>
        <begin position="483"/>
        <end position="504"/>
    </location>
</feature>
<keyword evidence="2" id="KW-0472">Membrane</keyword>
<feature type="compositionally biased region" description="Basic and acidic residues" evidence="1">
    <location>
        <begin position="36"/>
        <end position="50"/>
    </location>
</feature>
<dbReference type="PANTHER" id="PTHR23512:SF12">
    <property type="entry name" value="TRANSPORTER, PUTATIVE (AFU_ORTHOLOGUE AFUA_4G00260)-RELATED"/>
    <property type="match status" value="1"/>
</dbReference>
<feature type="transmembrane region" description="Helical" evidence="2">
    <location>
        <begin position="320"/>
        <end position="343"/>
    </location>
</feature>
<evidence type="ECO:0000256" key="1">
    <source>
        <dbReference type="SAM" id="MobiDB-lite"/>
    </source>
</evidence>
<sequence length="512" mass="55794">MATELSKVIPVGSDEAPISEGPDAKKNEVTITADPDSARDEGDAASDHSSLRPPPLTWKLAAILLVTLIGFGSQWSGGITGAMKTTMKKEMKIDNTQFALLEASEDFMVTALMLVSGIVTDRIGGAGAMLYGNAIFSIGAILVAGAAQTRSYKFMVAGRVVQALGDIATQVAQYKVFSSWFAPGNGFASTLGFELGIGKIGAFAGKSSANIIASRTGNFAWVFWIACFMNLFTNVMTIVFYWFTKVANAKFHGVRDPATGQILKEKSKKFEFRKVLELPWSFWAIQAFSLFETSTAIVFLQNVTELAEQRFGVSSITAGWYTATSQYAVVFCGVGMFTSMLLLCFGGSVTGAAASLGVFAFAYCFGPTTIIDSIRTSLWDPSAFGSAYALKITMNNAMNIIVRVITGVIQDRDHNSYDNVVIVYAVLAGVSVFVSLVLATIAWRTVDLRHLQWTRKQRMARFDILQERRRKFFEEDRQRNKTISMAAFGACMLLILGSWCGYFWGVATGNNS</sequence>
<dbReference type="Proteomes" id="UP001430848">
    <property type="component" value="Unassembled WGS sequence"/>
</dbReference>
<evidence type="ECO:0000313" key="3">
    <source>
        <dbReference type="EMBL" id="KAK7716043.1"/>
    </source>
</evidence>
<reference evidence="3 4" key="1">
    <citation type="submission" date="2024-02" db="EMBL/GenBank/DDBJ databases">
        <title>De novo assembly and annotation of 12 fungi associated with fruit tree decline syndrome in Ontario, Canada.</title>
        <authorList>
            <person name="Sulman M."/>
            <person name="Ellouze W."/>
            <person name="Ilyukhin E."/>
        </authorList>
    </citation>
    <scope>NUCLEOTIDE SEQUENCE [LARGE SCALE GENOMIC DNA]</scope>
    <source>
        <strain evidence="3 4">M169</strain>
    </source>
</reference>
<feature type="transmembrane region" description="Helical" evidence="2">
    <location>
        <begin position="349"/>
        <end position="371"/>
    </location>
</feature>
<keyword evidence="2" id="KW-0812">Transmembrane</keyword>
<evidence type="ECO:0000256" key="2">
    <source>
        <dbReference type="SAM" id="Phobius"/>
    </source>
</evidence>
<feature type="transmembrane region" description="Helical" evidence="2">
    <location>
        <begin position="280"/>
        <end position="300"/>
    </location>
</feature>
<dbReference type="Gene3D" id="1.20.1250.20">
    <property type="entry name" value="MFS general substrate transporter like domains"/>
    <property type="match status" value="2"/>
</dbReference>
<dbReference type="EMBL" id="JAKNSF020000101">
    <property type="protein sequence ID" value="KAK7716043.1"/>
    <property type="molecule type" value="Genomic_DNA"/>
</dbReference>
<dbReference type="InterPro" id="IPR052187">
    <property type="entry name" value="MFSD1"/>
</dbReference>
<evidence type="ECO:0008006" key="5">
    <source>
        <dbReference type="Google" id="ProtNLM"/>
    </source>
</evidence>
<accession>A0ABR1NV11</accession>
<feature type="transmembrane region" description="Helical" evidence="2">
    <location>
        <begin position="56"/>
        <end position="77"/>
    </location>
</feature>
<protein>
    <recommendedName>
        <fullName evidence="5">Major facilitator superfamily (MFS) profile domain-containing protein</fullName>
    </recommendedName>
</protein>
<organism evidence="3 4">
    <name type="scientific">Diaporthe eres</name>
    <name type="common">Phomopsis oblonga</name>
    <dbReference type="NCBI Taxonomy" id="83184"/>
    <lineage>
        <taxon>Eukaryota</taxon>
        <taxon>Fungi</taxon>
        <taxon>Dikarya</taxon>
        <taxon>Ascomycota</taxon>
        <taxon>Pezizomycotina</taxon>
        <taxon>Sordariomycetes</taxon>
        <taxon>Sordariomycetidae</taxon>
        <taxon>Diaporthales</taxon>
        <taxon>Diaporthaceae</taxon>
        <taxon>Diaporthe</taxon>
        <taxon>Diaporthe eres species complex</taxon>
    </lineage>
</organism>
<feature type="transmembrane region" description="Helical" evidence="2">
    <location>
        <begin position="98"/>
        <end position="119"/>
    </location>
</feature>
<gene>
    <name evidence="3" type="ORF">SLS63_011158</name>
</gene>
<dbReference type="InterPro" id="IPR036259">
    <property type="entry name" value="MFS_trans_sf"/>
</dbReference>
<dbReference type="SUPFAM" id="SSF103473">
    <property type="entry name" value="MFS general substrate transporter"/>
    <property type="match status" value="1"/>
</dbReference>
<keyword evidence="4" id="KW-1185">Reference proteome</keyword>
<proteinExistence type="predicted"/>
<comment type="caution">
    <text evidence="3">The sequence shown here is derived from an EMBL/GenBank/DDBJ whole genome shotgun (WGS) entry which is preliminary data.</text>
</comment>
<feature type="transmembrane region" description="Helical" evidence="2">
    <location>
        <begin position="392"/>
        <end position="409"/>
    </location>
</feature>